<organism evidence="2 3">
    <name type="scientific">Sphaerobolus stellatus (strain SS14)</name>
    <dbReference type="NCBI Taxonomy" id="990650"/>
    <lineage>
        <taxon>Eukaryota</taxon>
        <taxon>Fungi</taxon>
        <taxon>Dikarya</taxon>
        <taxon>Basidiomycota</taxon>
        <taxon>Agaricomycotina</taxon>
        <taxon>Agaricomycetes</taxon>
        <taxon>Phallomycetidae</taxon>
        <taxon>Geastrales</taxon>
        <taxon>Sphaerobolaceae</taxon>
        <taxon>Sphaerobolus</taxon>
    </lineage>
</organism>
<evidence type="ECO:0000313" key="2">
    <source>
        <dbReference type="EMBL" id="KIJ33660.1"/>
    </source>
</evidence>
<reference evidence="2 3" key="1">
    <citation type="submission" date="2014-06" db="EMBL/GenBank/DDBJ databases">
        <title>Evolutionary Origins and Diversification of the Mycorrhizal Mutualists.</title>
        <authorList>
            <consortium name="DOE Joint Genome Institute"/>
            <consortium name="Mycorrhizal Genomics Consortium"/>
            <person name="Kohler A."/>
            <person name="Kuo A."/>
            <person name="Nagy L.G."/>
            <person name="Floudas D."/>
            <person name="Copeland A."/>
            <person name="Barry K.W."/>
            <person name="Cichocki N."/>
            <person name="Veneault-Fourrey C."/>
            <person name="LaButti K."/>
            <person name="Lindquist E.A."/>
            <person name="Lipzen A."/>
            <person name="Lundell T."/>
            <person name="Morin E."/>
            <person name="Murat C."/>
            <person name="Riley R."/>
            <person name="Ohm R."/>
            <person name="Sun H."/>
            <person name="Tunlid A."/>
            <person name="Henrissat B."/>
            <person name="Grigoriev I.V."/>
            <person name="Hibbett D.S."/>
            <person name="Martin F."/>
        </authorList>
    </citation>
    <scope>NUCLEOTIDE SEQUENCE [LARGE SCALE GENOMIC DNA]</scope>
    <source>
        <strain evidence="2 3">SS14</strain>
    </source>
</reference>
<evidence type="ECO:0000313" key="3">
    <source>
        <dbReference type="Proteomes" id="UP000054279"/>
    </source>
</evidence>
<proteinExistence type="predicted"/>
<feature type="compositionally biased region" description="Low complexity" evidence="1">
    <location>
        <begin position="212"/>
        <end position="235"/>
    </location>
</feature>
<dbReference type="HOGENOM" id="CLU_1120711_0_0_1"/>
<dbReference type="EMBL" id="KN837209">
    <property type="protein sequence ID" value="KIJ33660.1"/>
    <property type="molecule type" value="Genomic_DNA"/>
</dbReference>
<accession>A0A0C9V885</accession>
<feature type="region of interest" description="Disordered" evidence="1">
    <location>
        <begin position="208"/>
        <end position="248"/>
    </location>
</feature>
<feature type="compositionally biased region" description="Basic and acidic residues" evidence="1">
    <location>
        <begin position="107"/>
        <end position="119"/>
    </location>
</feature>
<dbReference type="AlphaFoldDB" id="A0A0C9V885"/>
<evidence type="ECO:0000256" key="1">
    <source>
        <dbReference type="SAM" id="MobiDB-lite"/>
    </source>
</evidence>
<gene>
    <name evidence="2" type="ORF">M422DRAFT_264276</name>
</gene>
<dbReference type="Proteomes" id="UP000054279">
    <property type="component" value="Unassembled WGS sequence"/>
</dbReference>
<dbReference type="OrthoDB" id="3267981at2759"/>
<name>A0A0C9V885_SPHS4</name>
<sequence length="248" mass="27520">MLDFAVYLNPKTVEMVNLPGSTEWVTFLNQMANILNLAPKELELAYKFSNEKKDSPSRRLKDPEGWLLLKQAARKEQETVTAAAKKSKAKRVVTTLEILITQSSKKEFSGKKKGKETNAKRKRNMDNDSNDSSSKEETPGTNWLLQLENKYACTVSKHQYCFIPPNGKHMRLLHADLGLWGNMIDSGHADKNMAVPPLRLGQLDASDSIRGTGSTAMSTSSSAQSPTPQVAPQPQIVYLQAPPMGDPY</sequence>
<protein>
    <submittedName>
        <fullName evidence="2">Uncharacterized protein</fullName>
    </submittedName>
</protein>
<keyword evidence="3" id="KW-1185">Reference proteome</keyword>
<feature type="region of interest" description="Disordered" evidence="1">
    <location>
        <begin position="107"/>
        <end position="141"/>
    </location>
</feature>